<feature type="domain" description="YTH" evidence="2">
    <location>
        <begin position="125"/>
        <end position="202"/>
    </location>
</feature>
<accession>A0A3Q0JD08</accession>
<feature type="compositionally biased region" description="Basic and acidic residues" evidence="1">
    <location>
        <begin position="65"/>
        <end position="75"/>
    </location>
</feature>
<dbReference type="PANTHER" id="PTHR12357:SF3">
    <property type="entry name" value="YTH DOMAIN-CONTAINING PROTEIN 1"/>
    <property type="match status" value="1"/>
</dbReference>
<proteinExistence type="predicted"/>
<dbReference type="GO" id="GO:0000381">
    <property type="term" value="P:regulation of alternative mRNA splicing, via spliceosome"/>
    <property type="evidence" value="ECO:0007669"/>
    <property type="project" value="TreeGrafter"/>
</dbReference>
<evidence type="ECO:0000256" key="1">
    <source>
        <dbReference type="SAM" id="MobiDB-lite"/>
    </source>
</evidence>
<dbReference type="KEGG" id="dci:113471394"/>
<evidence type="ECO:0000259" key="2">
    <source>
        <dbReference type="PROSITE" id="PS50882"/>
    </source>
</evidence>
<reference evidence="4" key="1">
    <citation type="submission" date="2025-08" db="UniProtKB">
        <authorList>
            <consortium name="RefSeq"/>
        </authorList>
    </citation>
    <scope>IDENTIFICATION</scope>
</reference>
<dbReference type="RefSeq" id="XP_026686321.1">
    <property type="nucleotide sequence ID" value="XM_026830520.1"/>
</dbReference>
<evidence type="ECO:0000313" key="4">
    <source>
        <dbReference type="RefSeq" id="XP_026686321.1"/>
    </source>
</evidence>
<dbReference type="InterPro" id="IPR045168">
    <property type="entry name" value="YTH_prot"/>
</dbReference>
<dbReference type="GO" id="GO:0000398">
    <property type="term" value="P:mRNA splicing, via spliceosome"/>
    <property type="evidence" value="ECO:0007669"/>
    <property type="project" value="TreeGrafter"/>
</dbReference>
<feature type="region of interest" description="Disordered" evidence="1">
    <location>
        <begin position="1"/>
        <end position="75"/>
    </location>
</feature>
<dbReference type="CDD" id="cd21134">
    <property type="entry name" value="YTH"/>
    <property type="match status" value="1"/>
</dbReference>
<dbReference type="PROSITE" id="PS50882">
    <property type="entry name" value="YTH"/>
    <property type="match status" value="1"/>
</dbReference>
<feature type="compositionally biased region" description="Basic residues" evidence="1">
    <location>
        <begin position="52"/>
        <end position="61"/>
    </location>
</feature>
<dbReference type="GO" id="GO:0005654">
    <property type="term" value="C:nucleoplasm"/>
    <property type="evidence" value="ECO:0007669"/>
    <property type="project" value="TreeGrafter"/>
</dbReference>
<protein>
    <submittedName>
        <fullName evidence="4">YTH domain-containing protein 1</fullName>
    </submittedName>
</protein>
<dbReference type="Pfam" id="PF04146">
    <property type="entry name" value="YTH"/>
    <property type="match status" value="1"/>
</dbReference>
<dbReference type="InterPro" id="IPR007275">
    <property type="entry name" value="YTH_domain"/>
</dbReference>
<dbReference type="AlphaFoldDB" id="A0A3Q0JD08"/>
<evidence type="ECO:0000313" key="3">
    <source>
        <dbReference type="Proteomes" id="UP000079169"/>
    </source>
</evidence>
<dbReference type="Proteomes" id="UP000079169">
    <property type="component" value="Unplaced"/>
</dbReference>
<dbReference type="CTD" id="91746"/>
<name>A0A3Q0JD08_DIACI</name>
<sequence length="202" mass="22731">MAAVEMEDIKPKLKDLPKFHNDSSSDSSSSDSDDDNSDSSVSTSSSVDHKGRSVRHKKPASNHRNAKEEKVKITSRLGDVKPKIGSHAVEVKKARSAEKVTARPEKPTIRTYDYITKINYLFRDARFFVIKSNNSENVDIAKGQGVWSTLPQNEQKLNQAYRESRDVLLIFSNYYVSNELNFKVIVDVPPMLQVASISILMI</sequence>
<dbReference type="GO" id="GO:1990247">
    <property type="term" value="F:N6-methyladenosine-containing RNA reader activity"/>
    <property type="evidence" value="ECO:0007669"/>
    <property type="project" value="TreeGrafter"/>
</dbReference>
<dbReference type="PaxDb" id="121845-A0A3Q0JD08"/>
<organism evidence="3 4">
    <name type="scientific">Diaphorina citri</name>
    <name type="common">Asian citrus psyllid</name>
    <dbReference type="NCBI Taxonomy" id="121845"/>
    <lineage>
        <taxon>Eukaryota</taxon>
        <taxon>Metazoa</taxon>
        <taxon>Ecdysozoa</taxon>
        <taxon>Arthropoda</taxon>
        <taxon>Hexapoda</taxon>
        <taxon>Insecta</taxon>
        <taxon>Pterygota</taxon>
        <taxon>Neoptera</taxon>
        <taxon>Paraneoptera</taxon>
        <taxon>Hemiptera</taxon>
        <taxon>Sternorrhyncha</taxon>
        <taxon>Psylloidea</taxon>
        <taxon>Psyllidae</taxon>
        <taxon>Diaphorininae</taxon>
        <taxon>Diaphorina</taxon>
    </lineage>
</organism>
<dbReference type="GeneID" id="113471394"/>
<keyword evidence="3" id="KW-1185">Reference proteome</keyword>
<dbReference type="Gene3D" id="3.10.590.10">
    <property type="entry name" value="ph1033 like domains"/>
    <property type="match status" value="1"/>
</dbReference>
<dbReference type="PANTHER" id="PTHR12357">
    <property type="entry name" value="YTH YT521-B HOMOLOGY DOMAIN-CONTAINING"/>
    <property type="match status" value="1"/>
</dbReference>
<gene>
    <name evidence="4" type="primary">LOC113471394</name>
</gene>
<feature type="compositionally biased region" description="Basic and acidic residues" evidence="1">
    <location>
        <begin position="7"/>
        <end position="23"/>
    </location>
</feature>
<dbReference type="STRING" id="121845.A0A3Q0JD08"/>
<dbReference type="GO" id="GO:0003729">
    <property type="term" value="F:mRNA binding"/>
    <property type="evidence" value="ECO:0007669"/>
    <property type="project" value="TreeGrafter"/>
</dbReference>